<keyword evidence="3" id="KW-1185">Reference proteome</keyword>
<dbReference type="EMBL" id="JXJN01019725">
    <property type="status" value="NOT_ANNOTATED_CDS"/>
    <property type="molecule type" value="Genomic_DNA"/>
</dbReference>
<accession>A0A1B0BSI8</accession>
<dbReference type="EMBL" id="JXJN01019726">
    <property type="status" value="NOT_ANNOTATED_CDS"/>
    <property type="molecule type" value="Genomic_DNA"/>
</dbReference>
<reference evidence="2" key="2">
    <citation type="submission" date="2020-05" db="UniProtKB">
        <authorList>
            <consortium name="EnsemblMetazoa"/>
        </authorList>
    </citation>
    <scope>IDENTIFICATION</scope>
    <source>
        <strain evidence="2">IAEA</strain>
    </source>
</reference>
<proteinExistence type="predicted"/>
<evidence type="ECO:0000313" key="3">
    <source>
        <dbReference type="Proteomes" id="UP000092460"/>
    </source>
</evidence>
<evidence type="ECO:0000256" key="1">
    <source>
        <dbReference type="SAM" id="MobiDB-lite"/>
    </source>
</evidence>
<organism evidence="2 3">
    <name type="scientific">Glossina palpalis gambiensis</name>
    <dbReference type="NCBI Taxonomy" id="67801"/>
    <lineage>
        <taxon>Eukaryota</taxon>
        <taxon>Metazoa</taxon>
        <taxon>Ecdysozoa</taxon>
        <taxon>Arthropoda</taxon>
        <taxon>Hexapoda</taxon>
        <taxon>Insecta</taxon>
        <taxon>Pterygota</taxon>
        <taxon>Neoptera</taxon>
        <taxon>Endopterygota</taxon>
        <taxon>Diptera</taxon>
        <taxon>Brachycera</taxon>
        <taxon>Muscomorpha</taxon>
        <taxon>Hippoboscoidea</taxon>
        <taxon>Glossinidae</taxon>
        <taxon>Glossina</taxon>
    </lineage>
</organism>
<feature type="compositionally biased region" description="Polar residues" evidence="1">
    <location>
        <begin position="75"/>
        <end position="101"/>
    </location>
</feature>
<dbReference type="STRING" id="67801.A0A1B0BSI8"/>
<feature type="region of interest" description="Disordered" evidence="1">
    <location>
        <begin position="42"/>
        <end position="127"/>
    </location>
</feature>
<feature type="compositionally biased region" description="Low complexity" evidence="1">
    <location>
        <begin position="55"/>
        <end position="67"/>
    </location>
</feature>
<sequence length="406" mass="46011">MISSFRMPGALRRPTSLFEMLIKFEHFNALLIKESCPYDQQQQYPHELHHHSVHQQRPQQQRQVQLQAGPVHLSHPTTANRPSTHSPSTHSNYSKNLIKYQNNSTYNNNSNFTKHQGNNQRNYNNNYNNNSGSNHNFFNIKDSTGTSTATTGCEVSISHPIAWGNSLRRDELQTCLKEFYLDITGTVQEMRRRWAQFINQDHKPEVVTRLLELQTEREALTRQRSLSPASHARTVADGMPIDEKATLHPPTNAGTLQVPVTIKAPDDKGAPATLPTTATTINDTRETNQLAAPICGAHRVFPVATDARPVIEVVSRWGLNCAGHREPLAFIERVEDLAEAYSIHRDRLPATMVVMLRDRALTWYRSNNQHWTSWEEFRADFMRPRFGLTGSPPLGGERGVLGSKIA</sequence>
<dbReference type="Proteomes" id="UP000092460">
    <property type="component" value="Unassembled WGS sequence"/>
</dbReference>
<name>A0A1B0BSI8_9MUSC</name>
<evidence type="ECO:0008006" key="4">
    <source>
        <dbReference type="Google" id="ProtNLM"/>
    </source>
</evidence>
<feature type="compositionally biased region" description="Low complexity" evidence="1">
    <location>
        <begin position="102"/>
        <end position="127"/>
    </location>
</feature>
<evidence type="ECO:0000313" key="2">
    <source>
        <dbReference type="EnsemblMetazoa" id="GPPI039243-PA"/>
    </source>
</evidence>
<dbReference type="AlphaFoldDB" id="A0A1B0BSI8"/>
<protein>
    <recommendedName>
        <fullName evidence="4">Retrotransposon gag domain-containing protein</fullName>
    </recommendedName>
</protein>
<dbReference type="EnsemblMetazoa" id="GPPI039243-RA">
    <property type="protein sequence ID" value="GPPI039243-PA"/>
    <property type="gene ID" value="GPPI039243"/>
</dbReference>
<reference evidence="3" key="1">
    <citation type="submission" date="2015-01" db="EMBL/GenBank/DDBJ databases">
        <authorList>
            <person name="Aksoy S."/>
            <person name="Warren W."/>
            <person name="Wilson R.K."/>
        </authorList>
    </citation>
    <scope>NUCLEOTIDE SEQUENCE [LARGE SCALE GENOMIC DNA]</scope>
    <source>
        <strain evidence="3">IAEA</strain>
    </source>
</reference>
<dbReference type="VEuPathDB" id="VectorBase:GPPI039243"/>